<dbReference type="InterPro" id="IPR002586">
    <property type="entry name" value="CobQ/CobB/MinD/ParA_Nub-bd_dom"/>
</dbReference>
<dbReference type="InterPro" id="IPR050678">
    <property type="entry name" value="DNA_Partitioning_ATPase"/>
</dbReference>
<reference evidence="2 3" key="1">
    <citation type="submission" date="2018-07" db="EMBL/GenBank/DDBJ databases">
        <title>Comparative genomes isolates from brazilian mangrove.</title>
        <authorList>
            <person name="De Araujo J.E."/>
            <person name="Taketani R.G."/>
            <person name="Silva M.C.P."/>
            <person name="Lourenco M.V."/>
            <person name="Oliveira V.M."/>
            <person name="Andreote F.D."/>
        </authorList>
    </citation>
    <scope>NUCLEOTIDE SEQUENCE [LARGE SCALE GENOMIC DNA]</scope>
    <source>
        <strain evidence="2 3">HEX PRIS-MGV</strain>
    </source>
</reference>
<evidence type="ECO:0000259" key="1">
    <source>
        <dbReference type="Pfam" id="PF01656"/>
    </source>
</evidence>
<protein>
    <submittedName>
        <fullName evidence="2">Chromosome partitioning protein ParA</fullName>
    </submittedName>
</protein>
<feature type="domain" description="CobQ/CobB/MinD/ParA nucleotide binding" evidence="1">
    <location>
        <begin position="63"/>
        <end position="242"/>
    </location>
</feature>
<comment type="caution">
    <text evidence="2">The sequence shown here is derived from an EMBL/GenBank/DDBJ whole genome shotgun (WGS) entry which is preliminary data.</text>
</comment>
<evidence type="ECO:0000313" key="2">
    <source>
        <dbReference type="EMBL" id="RCS49496.1"/>
    </source>
</evidence>
<gene>
    <name evidence="2" type="ORF">DTL42_13305</name>
</gene>
<accession>A0A368KRR9</accession>
<dbReference type="PANTHER" id="PTHR13696:SF96">
    <property type="entry name" value="COBQ_COBB_MIND_PARA NUCLEOTIDE BINDING DOMAIN-CONTAINING PROTEIN"/>
    <property type="match status" value="1"/>
</dbReference>
<dbReference type="CDD" id="cd02042">
    <property type="entry name" value="ParAB_family"/>
    <property type="match status" value="1"/>
</dbReference>
<dbReference type="EMBL" id="QPEX01000024">
    <property type="protein sequence ID" value="RCS49496.1"/>
    <property type="molecule type" value="Genomic_DNA"/>
</dbReference>
<dbReference type="PANTHER" id="PTHR13696">
    <property type="entry name" value="P-LOOP CONTAINING NUCLEOSIDE TRIPHOSPHATE HYDROLASE"/>
    <property type="match status" value="1"/>
</dbReference>
<dbReference type="SUPFAM" id="SSF52540">
    <property type="entry name" value="P-loop containing nucleoside triphosphate hydrolases"/>
    <property type="match status" value="1"/>
</dbReference>
<dbReference type="Proteomes" id="UP000253562">
    <property type="component" value="Unassembled WGS sequence"/>
</dbReference>
<organism evidence="2 3">
    <name type="scientific">Bremerella cremea</name>
    <dbReference type="NCBI Taxonomy" id="1031537"/>
    <lineage>
        <taxon>Bacteria</taxon>
        <taxon>Pseudomonadati</taxon>
        <taxon>Planctomycetota</taxon>
        <taxon>Planctomycetia</taxon>
        <taxon>Pirellulales</taxon>
        <taxon>Pirellulaceae</taxon>
        <taxon>Bremerella</taxon>
    </lineage>
</organism>
<dbReference type="OrthoDB" id="9804460at2"/>
<sequence length="284" mass="30851">MDGGAAFWLASNLASLLTRLFSLHLFGWVASRTEWCQCDKLPTKHFCLPVGKNGANQAGMTIIAVANSKGGVGKSTTAVHLAAWLHELGHRVLLVDCDTQHSSSEWMQEACPDLPTVLLNNPDKILDELPLLGQEFDYVIADGPGSQTETSRALLLKSDLAIVPCKASMLEVRALANATAVLRQVHGIRGTLPRALIVLSMVGKKYRLTKDMIDTAKALQLPVAQTPLVLRQIYADAPGQGVLVWQMGARAREASAEVNRLFSEILPEAKAKKAKIKREARRSA</sequence>
<name>A0A368KRR9_9BACT</name>
<evidence type="ECO:0000313" key="3">
    <source>
        <dbReference type="Proteomes" id="UP000253562"/>
    </source>
</evidence>
<dbReference type="InterPro" id="IPR027417">
    <property type="entry name" value="P-loop_NTPase"/>
</dbReference>
<proteinExistence type="predicted"/>
<dbReference type="Gene3D" id="3.40.50.300">
    <property type="entry name" value="P-loop containing nucleotide triphosphate hydrolases"/>
    <property type="match status" value="1"/>
</dbReference>
<dbReference type="AlphaFoldDB" id="A0A368KRR9"/>
<dbReference type="Pfam" id="PF01656">
    <property type="entry name" value="CbiA"/>
    <property type="match status" value="1"/>
</dbReference>